<dbReference type="Pfam" id="PF02553">
    <property type="entry name" value="CbiN"/>
    <property type="match status" value="1"/>
</dbReference>
<dbReference type="NCBIfam" id="NF002780">
    <property type="entry name" value="PRK02898.1"/>
    <property type="match status" value="1"/>
</dbReference>
<dbReference type="AlphaFoldDB" id="A0A1M6C945"/>
<dbReference type="EMBL" id="FQZK01000001">
    <property type="protein sequence ID" value="SHI57423.1"/>
    <property type="molecule type" value="Genomic_DNA"/>
</dbReference>
<comment type="pathway">
    <text evidence="10">Cofactor biosynthesis; adenosylcobalamin biosynthesis.</text>
</comment>
<protein>
    <recommendedName>
        <fullName evidence="10">Cobalt transport protein CbiN</fullName>
    </recommendedName>
    <alternativeName>
        <fullName evidence="10">Energy-coupling factor transporter probable substrate-capture protein CbiN</fullName>
        <shortName evidence="10">ECF transporter S component CbiN</shortName>
    </alternativeName>
</protein>
<feature type="transmembrane region" description="Helical" evidence="10">
    <location>
        <begin position="76"/>
        <end position="95"/>
    </location>
</feature>
<comment type="similarity">
    <text evidence="10">Belongs to the CbiN family.</text>
</comment>
<feature type="region of interest" description="Disordered" evidence="11">
    <location>
        <begin position="98"/>
        <end position="128"/>
    </location>
</feature>
<evidence type="ECO:0000313" key="12">
    <source>
        <dbReference type="EMBL" id="SHI57423.1"/>
    </source>
</evidence>
<keyword evidence="5 10" id="KW-0812">Transmembrane</keyword>
<dbReference type="GO" id="GO:0009236">
    <property type="term" value="P:cobalamin biosynthetic process"/>
    <property type="evidence" value="ECO:0007669"/>
    <property type="project" value="UniProtKB-UniRule"/>
</dbReference>
<evidence type="ECO:0000256" key="7">
    <source>
        <dbReference type="ARBA" id="ARBA00023065"/>
    </source>
</evidence>
<evidence type="ECO:0000256" key="6">
    <source>
        <dbReference type="ARBA" id="ARBA00022989"/>
    </source>
</evidence>
<evidence type="ECO:0000256" key="2">
    <source>
        <dbReference type="ARBA" id="ARBA00022448"/>
    </source>
</evidence>
<evidence type="ECO:0000256" key="4">
    <source>
        <dbReference type="ARBA" id="ARBA00022573"/>
    </source>
</evidence>
<dbReference type="RefSeq" id="WP_073374625.1">
    <property type="nucleotide sequence ID" value="NZ_FQZK01000001.1"/>
</dbReference>
<dbReference type="GO" id="GO:0015087">
    <property type="term" value="F:cobalt ion transmembrane transporter activity"/>
    <property type="evidence" value="ECO:0007669"/>
    <property type="project" value="UniProtKB-UniRule"/>
</dbReference>
<keyword evidence="6 10" id="KW-1133">Transmembrane helix</keyword>
<comment type="subunit">
    <text evidence="10">Forms an energy-coupling factor (ECF) transporter complex composed of an ATP-binding protein (A component, CbiO), a transmembrane protein (T component, CbiQ) and 2 possible substrate-capture proteins (S components, CbiM and CbiN) of unknown stoichimetry.</text>
</comment>
<keyword evidence="8 10" id="KW-0472">Membrane</keyword>
<sequence length="128" mass="12864">MSDRSTPRAWVTWALLAAVAVLAVLPLATGAGEGMEEPFSGADGQAESLVGELNPDYEPWMAPLVELPSGEVESGLFALQAAIGAGVVGYALGVARTRSRPGDRAAPGPGAPSAGPEASDAPGGPRDR</sequence>
<keyword evidence="2 10" id="KW-0813">Transport</keyword>
<gene>
    <name evidence="10" type="primary">cbiN</name>
    <name evidence="12" type="ORF">SAMN05421803_101624</name>
</gene>
<comment type="function">
    <text evidence="10">Part of the energy-coupling factor (ECF) transporter complex CbiMNOQ involved in cobalt import.</text>
</comment>
<evidence type="ECO:0000256" key="1">
    <source>
        <dbReference type="ARBA" id="ARBA00022426"/>
    </source>
</evidence>
<comment type="subcellular location">
    <subcellularLocation>
        <location evidence="10">Cell membrane</location>
        <topology evidence="10">Multi-pass membrane protein</topology>
    </subcellularLocation>
</comment>
<keyword evidence="1 10" id="KW-0171">Cobalt transport</keyword>
<organism evidence="12 13">
    <name type="scientific">Nocardiopsis flavescens</name>
    <dbReference type="NCBI Taxonomy" id="758803"/>
    <lineage>
        <taxon>Bacteria</taxon>
        <taxon>Bacillati</taxon>
        <taxon>Actinomycetota</taxon>
        <taxon>Actinomycetes</taxon>
        <taxon>Streptosporangiales</taxon>
        <taxon>Nocardiopsidaceae</taxon>
        <taxon>Nocardiopsis</taxon>
    </lineage>
</organism>
<name>A0A1M6C945_9ACTN</name>
<dbReference type="GO" id="GO:0005886">
    <property type="term" value="C:plasma membrane"/>
    <property type="evidence" value="ECO:0007669"/>
    <property type="project" value="UniProtKB-SubCell"/>
</dbReference>
<feature type="compositionally biased region" description="Low complexity" evidence="11">
    <location>
        <begin position="104"/>
        <end position="128"/>
    </location>
</feature>
<keyword evidence="9 10" id="KW-0170">Cobalt</keyword>
<keyword evidence="4 10" id="KW-0169">Cobalamin biosynthesis</keyword>
<dbReference type="NCBIfam" id="TIGR01165">
    <property type="entry name" value="cbiN"/>
    <property type="match status" value="1"/>
</dbReference>
<dbReference type="OrthoDB" id="1551318at2"/>
<evidence type="ECO:0000256" key="10">
    <source>
        <dbReference type="HAMAP-Rule" id="MF_00330"/>
    </source>
</evidence>
<comment type="caution">
    <text evidence="10">Lacks conserved residue(s) required for the propagation of feature annotation.</text>
</comment>
<dbReference type="Proteomes" id="UP000184452">
    <property type="component" value="Unassembled WGS sequence"/>
</dbReference>
<dbReference type="PANTHER" id="PTHR38662">
    <property type="entry name" value="COBALT TRANSPORT PROTEIN CBIN"/>
    <property type="match status" value="1"/>
</dbReference>
<dbReference type="PANTHER" id="PTHR38662:SF1">
    <property type="entry name" value="COBALT TRANSPORT PROTEIN CBIN"/>
    <property type="match status" value="1"/>
</dbReference>
<evidence type="ECO:0000256" key="3">
    <source>
        <dbReference type="ARBA" id="ARBA00022475"/>
    </source>
</evidence>
<dbReference type="STRING" id="758803.SAMN05421803_101624"/>
<evidence type="ECO:0000256" key="5">
    <source>
        <dbReference type="ARBA" id="ARBA00022692"/>
    </source>
</evidence>
<evidence type="ECO:0000256" key="11">
    <source>
        <dbReference type="SAM" id="MobiDB-lite"/>
    </source>
</evidence>
<evidence type="ECO:0000256" key="9">
    <source>
        <dbReference type="ARBA" id="ARBA00023285"/>
    </source>
</evidence>
<keyword evidence="7 10" id="KW-0406">Ion transport</keyword>
<dbReference type="InterPro" id="IPR003705">
    <property type="entry name" value="CbiN"/>
</dbReference>
<proteinExistence type="inferred from homology"/>
<dbReference type="HAMAP" id="MF_00330">
    <property type="entry name" value="CbiN"/>
    <property type="match status" value="1"/>
</dbReference>
<keyword evidence="3 10" id="KW-1003">Cell membrane</keyword>
<accession>A0A1M6C945</accession>
<reference evidence="12 13" key="1">
    <citation type="submission" date="2016-11" db="EMBL/GenBank/DDBJ databases">
        <authorList>
            <person name="Jaros S."/>
            <person name="Januszkiewicz K."/>
            <person name="Wedrychowicz H."/>
        </authorList>
    </citation>
    <scope>NUCLEOTIDE SEQUENCE [LARGE SCALE GENOMIC DNA]</scope>
    <source>
        <strain evidence="12 13">CGMCC 4.5723</strain>
    </source>
</reference>
<dbReference type="UniPathway" id="UPA00148"/>
<evidence type="ECO:0000256" key="8">
    <source>
        <dbReference type="ARBA" id="ARBA00023136"/>
    </source>
</evidence>
<evidence type="ECO:0000313" key="13">
    <source>
        <dbReference type="Proteomes" id="UP000184452"/>
    </source>
</evidence>
<keyword evidence="13" id="KW-1185">Reference proteome</keyword>